<evidence type="ECO:0000313" key="2">
    <source>
        <dbReference type="Proteomes" id="UP001362999"/>
    </source>
</evidence>
<gene>
    <name evidence="1" type="ORF">R3P38DRAFT_3230789</name>
</gene>
<dbReference type="AlphaFoldDB" id="A0AAV9ZLN9"/>
<proteinExistence type="predicted"/>
<comment type="caution">
    <text evidence="1">The sequence shown here is derived from an EMBL/GenBank/DDBJ whole genome shotgun (WGS) entry which is preliminary data.</text>
</comment>
<dbReference type="Proteomes" id="UP001362999">
    <property type="component" value="Unassembled WGS sequence"/>
</dbReference>
<keyword evidence="2" id="KW-1185">Reference proteome</keyword>
<dbReference type="Pfam" id="PF20414">
    <property type="entry name" value="DUF6698"/>
    <property type="match status" value="1"/>
</dbReference>
<reference evidence="1 2" key="1">
    <citation type="journal article" date="2024" name="J Genomics">
        <title>Draft genome sequencing and assembly of Favolaschia claudopus CIRM-BRFM 2984 isolated from oak limbs.</title>
        <authorList>
            <person name="Navarro D."/>
            <person name="Drula E."/>
            <person name="Chaduli D."/>
            <person name="Cazenave R."/>
            <person name="Ahrendt S."/>
            <person name="Wang J."/>
            <person name="Lipzen A."/>
            <person name="Daum C."/>
            <person name="Barry K."/>
            <person name="Grigoriev I.V."/>
            <person name="Favel A."/>
            <person name="Rosso M.N."/>
            <person name="Martin F."/>
        </authorList>
    </citation>
    <scope>NUCLEOTIDE SEQUENCE [LARGE SCALE GENOMIC DNA]</scope>
    <source>
        <strain evidence="1 2">CIRM-BRFM 2984</strain>
    </source>
</reference>
<dbReference type="EMBL" id="JAWWNJ010000132">
    <property type="protein sequence ID" value="KAK6985129.1"/>
    <property type="molecule type" value="Genomic_DNA"/>
</dbReference>
<evidence type="ECO:0000313" key="1">
    <source>
        <dbReference type="EMBL" id="KAK6985129.1"/>
    </source>
</evidence>
<sequence>MSAFERLISASKHSPRGVHPFLDIGLVMTHGAECQWGPPPDANCFALSKEYALSLRLYALRSPARGSFDSRDEELIGAFDKLFAVAPELLLVVKQFCIEITDKAEQWDRLIITVLSPPVPEQELKSDRGLAHPIHRYYIVGYKDRLKLPPLCYSPAPDVEYVPSNRSISSSRSPPRMHYCRRSWLTGKYQLEYKPYPSFLYEDGKFDPNNLDAGLLRSDAVLRFLRHIWLGPSAALSGAEKISKTCNASLHNVKKGASRNDLLRCPSRSGTHDSRNERVDTTRWELFTASAELEHPWVIDVLEWYQSQMLQNVDFDSDAEQDKDSDDEDDVLAQRRRRAAAAIGS</sequence>
<organism evidence="1 2">
    <name type="scientific">Favolaschia claudopus</name>
    <dbReference type="NCBI Taxonomy" id="2862362"/>
    <lineage>
        <taxon>Eukaryota</taxon>
        <taxon>Fungi</taxon>
        <taxon>Dikarya</taxon>
        <taxon>Basidiomycota</taxon>
        <taxon>Agaricomycotina</taxon>
        <taxon>Agaricomycetes</taxon>
        <taxon>Agaricomycetidae</taxon>
        <taxon>Agaricales</taxon>
        <taxon>Marasmiineae</taxon>
        <taxon>Mycenaceae</taxon>
        <taxon>Favolaschia</taxon>
    </lineage>
</organism>
<name>A0AAV9ZLN9_9AGAR</name>
<accession>A0AAV9ZLN9</accession>
<protein>
    <submittedName>
        <fullName evidence="1">Uncharacterized protein</fullName>
    </submittedName>
</protein>
<dbReference type="InterPro" id="IPR046521">
    <property type="entry name" value="DUF6698"/>
</dbReference>